<dbReference type="EC" id="2.7.1.180" evidence="2"/>
<keyword evidence="7" id="KW-0274">FAD</keyword>
<name>A0ABP6Y089_9PSEU</name>
<dbReference type="Proteomes" id="UP001500689">
    <property type="component" value="Unassembled WGS sequence"/>
</dbReference>
<protein>
    <recommendedName>
        <fullName evidence="3">FAD:protein FMN transferase</fullName>
        <ecNumber evidence="2">2.7.1.180</ecNumber>
    </recommendedName>
    <alternativeName>
        <fullName evidence="9">Flavin transferase</fullName>
    </alternativeName>
</protein>
<evidence type="ECO:0000256" key="6">
    <source>
        <dbReference type="ARBA" id="ARBA00022723"/>
    </source>
</evidence>
<evidence type="ECO:0000256" key="2">
    <source>
        <dbReference type="ARBA" id="ARBA00011955"/>
    </source>
</evidence>
<reference evidence="12" key="1">
    <citation type="journal article" date="2019" name="Int. J. Syst. Evol. Microbiol.">
        <title>The Global Catalogue of Microorganisms (GCM) 10K type strain sequencing project: providing services to taxonomists for standard genome sequencing and annotation.</title>
        <authorList>
            <consortium name="The Broad Institute Genomics Platform"/>
            <consortium name="The Broad Institute Genome Sequencing Center for Infectious Disease"/>
            <person name="Wu L."/>
            <person name="Ma J."/>
        </authorList>
    </citation>
    <scope>NUCLEOTIDE SEQUENCE [LARGE SCALE GENOMIC DNA]</scope>
    <source>
        <strain evidence="12">JCM 16898</strain>
    </source>
</reference>
<dbReference type="GO" id="GO:0016740">
    <property type="term" value="F:transferase activity"/>
    <property type="evidence" value="ECO:0007669"/>
    <property type="project" value="UniProtKB-KW"/>
</dbReference>
<evidence type="ECO:0000313" key="12">
    <source>
        <dbReference type="Proteomes" id="UP001500689"/>
    </source>
</evidence>
<evidence type="ECO:0000256" key="4">
    <source>
        <dbReference type="ARBA" id="ARBA00022630"/>
    </source>
</evidence>
<dbReference type="InterPro" id="IPR003374">
    <property type="entry name" value="ApbE-like_sf"/>
</dbReference>
<keyword evidence="5 11" id="KW-0808">Transferase</keyword>
<keyword evidence="8" id="KW-0460">Magnesium</keyword>
<accession>A0ABP6Y089</accession>
<dbReference type="SUPFAM" id="SSF143631">
    <property type="entry name" value="ApbE-like"/>
    <property type="match status" value="1"/>
</dbReference>
<dbReference type="EMBL" id="BAAAZN010000020">
    <property type="protein sequence ID" value="GAA3575414.1"/>
    <property type="molecule type" value="Genomic_DNA"/>
</dbReference>
<sequence>MGMPISLDLRDEEDLASAVTETFTWLHEVDARFSPYKVDSEVSRYGRGLLAAADLSEELDDVLSRCAYYEDISGGAFSTQLPGHDFDPCAVVKGWAVQRAADHLHAAGARRFCLNAGGDVVTSGEPEPGRAWRVGIRHPEQPQAVCAVLASRDGTVATSATYERGAHILDGRTGQPATGLLSVTVVADDLTHADALATATFALGTDGIAWAATQPGVEVLIIDEGRRVHRSPGLTPG</sequence>
<evidence type="ECO:0000256" key="5">
    <source>
        <dbReference type="ARBA" id="ARBA00022679"/>
    </source>
</evidence>
<dbReference type="Pfam" id="PF02424">
    <property type="entry name" value="ApbE"/>
    <property type="match status" value="2"/>
</dbReference>
<keyword evidence="6" id="KW-0479">Metal-binding</keyword>
<evidence type="ECO:0000256" key="7">
    <source>
        <dbReference type="ARBA" id="ARBA00022827"/>
    </source>
</evidence>
<proteinExistence type="predicted"/>
<dbReference type="InterPro" id="IPR024932">
    <property type="entry name" value="ApbE"/>
</dbReference>
<gene>
    <name evidence="11" type="ORF">GCM10022222_70020</name>
</gene>
<dbReference type="PANTHER" id="PTHR30040:SF2">
    <property type="entry name" value="FAD:PROTEIN FMN TRANSFERASE"/>
    <property type="match status" value="1"/>
</dbReference>
<keyword evidence="12" id="KW-1185">Reference proteome</keyword>
<evidence type="ECO:0000256" key="9">
    <source>
        <dbReference type="ARBA" id="ARBA00031306"/>
    </source>
</evidence>
<organism evidence="11 12">
    <name type="scientific">Amycolatopsis ultiminotia</name>
    <dbReference type="NCBI Taxonomy" id="543629"/>
    <lineage>
        <taxon>Bacteria</taxon>
        <taxon>Bacillati</taxon>
        <taxon>Actinomycetota</taxon>
        <taxon>Actinomycetes</taxon>
        <taxon>Pseudonocardiales</taxon>
        <taxon>Pseudonocardiaceae</taxon>
        <taxon>Amycolatopsis</taxon>
    </lineage>
</organism>
<comment type="caution">
    <text evidence="11">The sequence shown here is derived from an EMBL/GenBank/DDBJ whole genome shotgun (WGS) entry which is preliminary data.</text>
</comment>
<dbReference type="Gene3D" id="3.10.520.10">
    <property type="entry name" value="ApbE-like domains"/>
    <property type="match status" value="2"/>
</dbReference>
<evidence type="ECO:0000256" key="8">
    <source>
        <dbReference type="ARBA" id="ARBA00022842"/>
    </source>
</evidence>
<dbReference type="PANTHER" id="PTHR30040">
    <property type="entry name" value="THIAMINE BIOSYNTHESIS LIPOPROTEIN APBE"/>
    <property type="match status" value="1"/>
</dbReference>
<evidence type="ECO:0000313" key="11">
    <source>
        <dbReference type="EMBL" id="GAA3575414.1"/>
    </source>
</evidence>
<evidence type="ECO:0000256" key="1">
    <source>
        <dbReference type="ARBA" id="ARBA00001946"/>
    </source>
</evidence>
<keyword evidence="4" id="KW-0285">Flavoprotein</keyword>
<comment type="cofactor">
    <cofactor evidence="1">
        <name>Mg(2+)</name>
        <dbReference type="ChEBI" id="CHEBI:18420"/>
    </cofactor>
</comment>
<comment type="catalytic activity">
    <reaction evidence="10">
        <text>L-threonyl-[protein] + FAD = FMN-L-threonyl-[protein] + AMP + H(+)</text>
        <dbReference type="Rhea" id="RHEA:36847"/>
        <dbReference type="Rhea" id="RHEA-COMP:11060"/>
        <dbReference type="Rhea" id="RHEA-COMP:11061"/>
        <dbReference type="ChEBI" id="CHEBI:15378"/>
        <dbReference type="ChEBI" id="CHEBI:30013"/>
        <dbReference type="ChEBI" id="CHEBI:57692"/>
        <dbReference type="ChEBI" id="CHEBI:74257"/>
        <dbReference type="ChEBI" id="CHEBI:456215"/>
        <dbReference type="EC" id="2.7.1.180"/>
    </reaction>
</comment>
<evidence type="ECO:0000256" key="3">
    <source>
        <dbReference type="ARBA" id="ARBA00016337"/>
    </source>
</evidence>
<evidence type="ECO:0000256" key="10">
    <source>
        <dbReference type="ARBA" id="ARBA00048540"/>
    </source>
</evidence>